<protein>
    <submittedName>
        <fullName evidence="1">Ubinuclein-2</fullName>
    </submittedName>
</protein>
<comment type="caution">
    <text evidence="1">The sequence shown here is derived from an EMBL/GenBank/DDBJ whole genome shotgun (WGS) entry which is preliminary data.</text>
</comment>
<name>A0A5A7R417_STRAF</name>
<dbReference type="Proteomes" id="UP000325081">
    <property type="component" value="Unassembled WGS sequence"/>
</dbReference>
<gene>
    <name evidence="1" type="ORF">STAS_28470</name>
</gene>
<keyword evidence="2" id="KW-1185">Reference proteome</keyword>
<evidence type="ECO:0000313" key="1">
    <source>
        <dbReference type="EMBL" id="GER51114.1"/>
    </source>
</evidence>
<proteinExistence type="predicted"/>
<dbReference type="EMBL" id="BKCP01009515">
    <property type="protein sequence ID" value="GER51114.1"/>
    <property type="molecule type" value="Genomic_DNA"/>
</dbReference>
<evidence type="ECO:0000313" key="2">
    <source>
        <dbReference type="Proteomes" id="UP000325081"/>
    </source>
</evidence>
<dbReference type="AlphaFoldDB" id="A0A5A7R417"/>
<reference evidence="2" key="1">
    <citation type="journal article" date="2019" name="Curr. Biol.">
        <title>Genome Sequence of Striga asiatica Provides Insight into the Evolution of Plant Parasitism.</title>
        <authorList>
            <person name="Yoshida S."/>
            <person name="Kim S."/>
            <person name="Wafula E.K."/>
            <person name="Tanskanen J."/>
            <person name="Kim Y.M."/>
            <person name="Honaas L."/>
            <person name="Yang Z."/>
            <person name="Spallek T."/>
            <person name="Conn C.E."/>
            <person name="Ichihashi Y."/>
            <person name="Cheong K."/>
            <person name="Cui S."/>
            <person name="Der J.P."/>
            <person name="Gundlach H."/>
            <person name="Jiao Y."/>
            <person name="Hori C."/>
            <person name="Ishida J.K."/>
            <person name="Kasahara H."/>
            <person name="Kiba T."/>
            <person name="Kim M.S."/>
            <person name="Koo N."/>
            <person name="Laohavisit A."/>
            <person name="Lee Y.H."/>
            <person name="Lumba S."/>
            <person name="McCourt P."/>
            <person name="Mortimer J.C."/>
            <person name="Mutuku J.M."/>
            <person name="Nomura T."/>
            <person name="Sasaki-Sekimoto Y."/>
            <person name="Seto Y."/>
            <person name="Wang Y."/>
            <person name="Wakatake T."/>
            <person name="Sakakibara H."/>
            <person name="Demura T."/>
            <person name="Yamaguchi S."/>
            <person name="Yoneyama K."/>
            <person name="Manabe R.I."/>
            <person name="Nelson D.C."/>
            <person name="Schulman A.H."/>
            <person name="Timko M.P."/>
            <person name="dePamphilis C.W."/>
            <person name="Choi D."/>
            <person name="Shirasu K."/>
        </authorList>
    </citation>
    <scope>NUCLEOTIDE SEQUENCE [LARGE SCALE GENOMIC DNA]</scope>
    <source>
        <strain evidence="2">cv. UVA1</strain>
    </source>
</reference>
<organism evidence="1 2">
    <name type="scientific">Striga asiatica</name>
    <name type="common">Asiatic witchweed</name>
    <name type="synonym">Buchnera asiatica</name>
    <dbReference type="NCBI Taxonomy" id="4170"/>
    <lineage>
        <taxon>Eukaryota</taxon>
        <taxon>Viridiplantae</taxon>
        <taxon>Streptophyta</taxon>
        <taxon>Embryophyta</taxon>
        <taxon>Tracheophyta</taxon>
        <taxon>Spermatophyta</taxon>
        <taxon>Magnoliopsida</taxon>
        <taxon>eudicotyledons</taxon>
        <taxon>Gunneridae</taxon>
        <taxon>Pentapetalae</taxon>
        <taxon>asterids</taxon>
        <taxon>lamiids</taxon>
        <taxon>Lamiales</taxon>
        <taxon>Orobanchaceae</taxon>
        <taxon>Buchnereae</taxon>
        <taxon>Striga</taxon>
    </lineage>
</organism>
<accession>A0A5A7R417</accession>
<sequence length="312" mass="34304">MRQRPEKTGRRRRRDDATVHLPIIHCAAAARSPRLLHLRPAVLPPYTFTNPLPCICHSSAAQASSVHIPKPLPCIRHDYINFAISDFLCLPSPSRRRASVALRRASVAAKYETPVRKLTSRLLTTSLGEVLLHNSSVPPILVGVEPLVTRIWPSGLGGGDWLNSSVLRLARWQTCAEASSVSSGCGRWLWVMLGGSGRSAGGKVGDERGGGRQGGRFVCVLGICGQPIGRTRWSAASGGSAADGQSFGLSEVASRRWSLFADGRLRYSDGLRDRDMCVDLLCVRVCVCEREREREREVRWWGGWVGRFINVE</sequence>